<proteinExistence type="predicted"/>
<gene>
    <name evidence="2" type="ORF">S01H4_53369</name>
</gene>
<sequence length="48" mass="5562">AVRGNYEFFIIYNHLEKPFDDVRVRKAINCAIPREKIANDIFKGLAVP</sequence>
<dbReference type="InterPro" id="IPR000914">
    <property type="entry name" value="SBP_5_dom"/>
</dbReference>
<reference evidence="2" key="1">
    <citation type="journal article" date="2014" name="Front. Microbiol.">
        <title>High frequency of phylogenetically diverse reductive dehalogenase-homologous genes in deep subseafloor sedimentary metagenomes.</title>
        <authorList>
            <person name="Kawai M."/>
            <person name="Futagami T."/>
            <person name="Toyoda A."/>
            <person name="Takaki Y."/>
            <person name="Nishi S."/>
            <person name="Hori S."/>
            <person name="Arai W."/>
            <person name="Tsubouchi T."/>
            <person name="Morono Y."/>
            <person name="Uchiyama I."/>
            <person name="Ito T."/>
            <person name="Fujiyama A."/>
            <person name="Inagaki F."/>
            <person name="Takami H."/>
        </authorList>
    </citation>
    <scope>NUCLEOTIDE SEQUENCE</scope>
    <source>
        <strain evidence="2">Expedition CK06-06</strain>
    </source>
</reference>
<evidence type="ECO:0000259" key="1">
    <source>
        <dbReference type="Pfam" id="PF00496"/>
    </source>
</evidence>
<dbReference type="SUPFAM" id="SSF53850">
    <property type="entry name" value="Periplasmic binding protein-like II"/>
    <property type="match status" value="1"/>
</dbReference>
<dbReference type="Gene3D" id="3.10.105.10">
    <property type="entry name" value="Dipeptide-binding Protein, Domain 3"/>
    <property type="match status" value="1"/>
</dbReference>
<feature type="domain" description="Solute-binding protein family 5" evidence="1">
    <location>
        <begin position="4"/>
        <end position="48"/>
    </location>
</feature>
<evidence type="ECO:0000313" key="2">
    <source>
        <dbReference type="EMBL" id="GAH18007.1"/>
    </source>
</evidence>
<dbReference type="Pfam" id="PF00496">
    <property type="entry name" value="SBP_bac_5"/>
    <property type="match status" value="1"/>
</dbReference>
<accession>X1DCT6</accession>
<dbReference type="EMBL" id="BART01030595">
    <property type="protein sequence ID" value="GAH18007.1"/>
    <property type="molecule type" value="Genomic_DNA"/>
</dbReference>
<name>X1DCT6_9ZZZZ</name>
<dbReference type="AlphaFoldDB" id="X1DCT6"/>
<feature type="non-terminal residue" evidence="2">
    <location>
        <position position="1"/>
    </location>
</feature>
<comment type="caution">
    <text evidence="2">The sequence shown here is derived from an EMBL/GenBank/DDBJ whole genome shotgun (WGS) entry which is preliminary data.</text>
</comment>
<protein>
    <recommendedName>
        <fullName evidence="1">Solute-binding protein family 5 domain-containing protein</fullName>
    </recommendedName>
</protein>
<organism evidence="2">
    <name type="scientific">marine sediment metagenome</name>
    <dbReference type="NCBI Taxonomy" id="412755"/>
    <lineage>
        <taxon>unclassified sequences</taxon>
        <taxon>metagenomes</taxon>
        <taxon>ecological metagenomes</taxon>
    </lineage>
</organism>